<dbReference type="Gene3D" id="2.60.40.1120">
    <property type="entry name" value="Carboxypeptidase-like, regulatory domain"/>
    <property type="match status" value="1"/>
</dbReference>
<evidence type="ECO:0000256" key="4">
    <source>
        <dbReference type="ARBA" id="ARBA00022692"/>
    </source>
</evidence>
<keyword evidence="4 7" id="KW-0812">Transmembrane</keyword>
<dbReference type="InterPro" id="IPR023996">
    <property type="entry name" value="TonB-dep_OMP_SusC/RagA"/>
</dbReference>
<keyword evidence="9" id="KW-0675">Receptor</keyword>
<comment type="similarity">
    <text evidence="7">Belongs to the TonB-dependent receptor family.</text>
</comment>
<dbReference type="Pfam" id="PF07715">
    <property type="entry name" value="Plug"/>
    <property type="match status" value="1"/>
</dbReference>
<accession>A0ABS7G7X3</accession>
<name>A0ABS7G7X3_9BACT</name>
<evidence type="ECO:0000256" key="6">
    <source>
        <dbReference type="ARBA" id="ARBA00023237"/>
    </source>
</evidence>
<keyword evidence="10" id="KW-1185">Reference proteome</keyword>
<evidence type="ECO:0000256" key="1">
    <source>
        <dbReference type="ARBA" id="ARBA00004571"/>
    </source>
</evidence>
<keyword evidence="6 7" id="KW-0998">Cell outer membrane</keyword>
<reference evidence="9 10" key="1">
    <citation type="submission" date="2021-08" db="EMBL/GenBank/DDBJ databases">
        <title>The genome sequence of Chitinophaga sp. B61.</title>
        <authorList>
            <person name="Zhang X."/>
        </authorList>
    </citation>
    <scope>NUCLEOTIDE SEQUENCE [LARGE SCALE GENOMIC DNA]</scope>
    <source>
        <strain evidence="9 10">B61</strain>
    </source>
</reference>
<dbReference type="PROSITE" id="PS52016">
    <property type="entry name" value="TONB_DEPENDENT_REC_3"/>
    <property type="match status" value="1"/>
</dbReference>
<evidence type="ECO:0000313" key="9">
    <source>
        <dbReference type="EMBL" id="MBW8683763.1"/>
    </source>
</evidence>
<keyword evidence="2 7" id="KW-0813">Transport</keyword>
<dbReference type="RefSeq" id="WP_220248973.1">
    <property type="nucleotide sequence ID" value="NZ_JAICCF010000001.1"/>
</dbReference>
<dbReference type="InterPro" id="IPR036942">
    <property type="entry name" value="Beta-barrel_TonB_sf"/>
</dbReference>
<comment type="caution">
    <text evidence="9">The sequence shown here is derived from an EMBL/GenBank/DDBJ whole genome shotgun (WGS) entry which is preliminary data.</text>
</comment>
<dbReference type="Gene3D" id="2.170.130.10">
    <property type="entry name" value="TonB-dependent receptor, plug domain"/>
    <property type="match status" value="1"/>
</dbReference>
<dbReference type="InterPro" id="IPR039426">
    <property type="entry name" value="TonB-dep_rcpt-like"/>
</dbReference>
<feature type="domain" description="TonB-dependent receptor plug" evidence="8">
    <location>
        <begin position="232"/>
        <end position="375"/>
    </location>
</feature>
<evidence type="ECO:0000256" key="7">
    <source>
        <dbReference type="PROSITE-ProRule" id="PRU01360"/>
    </source>
</evidence>
<dbReference type="Gene3D" id="2.40.170.20">
    <property type="entry name" value="TonB-dependent receptor, beta-barrel domain"/>
    <property type="match status" value="1"/>
</dbReference>
<dbReference type="InterPro" id="IPR008969">
    <property type="entry name" value="CarboxyPept-like_regulatory"/>
</dbReference>
<evidence type="ECO:0000256" key="2">
    <source>
        <dbReference type="ARBA" id="ARBA00022448"/>
    </source>
</evidence>
<organism evidence="9 10">
    <name type="scientific">Chitinophaga rhizophila</name>
    <dbReference type="NCBI Taxonomy" id="2866212"/>
    <lineage>
        <taxon>Bacteria</taxon>
        <taxon>Pseudomonadati</taxon>
        <taxon>Bacteroidota</taxon>
        <taxon>Chitinophagia</taxon>
        <taxon>Chitinophagales</taxon>
        <taxon>Chitinophagaceae</taxon>
        <taxon>Chitinophaga</taxon>
    </lineage>
</organism>
<dbReference type="InterPro" id="IPR037066">
    <property type="entry name" value="Plug_dom_sf"/>
</dbReference>
<evidence type="ECO:0000259" key="8">
    <source>
        <dbReference type="Pfam" id="PF07715"/>
    </source>
</evidence>
<dbReference type="NCBIfam" id="TIGR04056">
    <property type="entry name" value="OMP_RagA_SusC"/>
    <property type="match status" value="1"/>
</dbReference>
<keyword evidence="3 7" id="KW-1134">Transmembrane beta strand</keyword>
<dbReference type="InterPro" id="IPR023997">
    <property type="entry name" value="TonB-dep_OMP_SusC/RagA_CS"/>
</dbReference>
<keyword evidence="5 7" id="KW-0472">Membrane</keyword>
<comment type="subcellular location">
    <subcellularLocation>
        <location evidence="1 7">Cell outer membrane</location>
        <topology evidence="1 7">Multi-pass membrane protein</topology>
    </subcellularLocation>
</comment>
<dbReference type="EMBL" id="JAICCF010000001">
    <property type="protein sequence ID" value="MBW8683763.1"/>
    <property type="molecule type" value="Genomic_DNA"/>
</dbReference>
<sequence length="1168" mass="128386">MQKCARWLSCRSGRPFIPDYCLKSAVSNRFRRNRAALLTVVLLLMIQGATYAQSISLSGKNMTLKAVFTEVEKQTGYVVFGKEALLAKTKPVSVAAVKMPLGSFLDVVLKDQQIAYKIESKTIVLSQVMEDNNRTETVDAESAISGIVVNKNGEKMSGVSILLKGQAKTIVTNEAGAFTVNAKPGDILIFRYVGYETKELTIKRDLPLSVMLEQNVSSLSEAVVVGYGVVKRKDLTGAVASVNQEEVKNIPFTSLDQALVGKAAGVQVIQSDGSPGGATRMRIRGGASLMGNNDPLYIIDGVPVTIQNRYVQNAAEIVNPVETYSNNNFNSSVSGSFSRGLNSLAGLNINDIETIDILKDASATAIYGSKAANGVVIITTKRGSRNQKPQLEGNYYAGMSVPLKEKVLNAEQYKMIFREGAMNLNNERARLGMTPNETATSILNNPNYFGTADTDWLGLVLRTGFTHNADVSVRGGGTGSRYYTSIAYTRQDGVLIGTDFNRIAGKISLDNEINSKLKVISNLDYGFSTNNITNGIYSQALYAPPTEKVYNEDGSFSNMGNISTAYQGFQNPLAVASGINRAKNVSLLGSLALEYDILKDLKFRSVVSINYSNYHQLNYVPSYVDIGSFYGRESSGGGTGSQSYSNSINSFFENTVTWNKVFNENNRLNMVAGTSWEKFRASMFSATGRGYPEDKFLNNLNSAAVPVSVRGSDPSSQNSLLSFYVRANYALYDKYLFTFTGRSDASSKFGPGNHVGYFPSGAVAWRISDEAFLKHVKWIDEIKLRVSAGLTGTQSIADHLWRTLYTPVAYAGNNALIPSQLGNQAIKWESTLQKDLGLDFAFFNSHIRGTFGYYEKVTDGLLLNISTAPSSAYSNMIVNLAKIRNRGLEFDIRTDILQKRNVKWNVALNISRNVSDVLNIDGGPFSDPNQRDALNLGTGIVQEGRPLGQLYGRVSKGVIKTQKQLEDYKAAFPYWEIFSPYLNIGDLAYEIEDGFWKNDIIGHSYPSFYGGLTNTVNYKNFSLIALLTFSYGNQLILQNDVSSLSVDNLANRSTRILDHYSATNTASDRPRLLYNETNFLSNNSVFDASYLKLKSLTISYNVPQAITRRMNFRDLSFYVSGTNLFIVSKYPGLDPEVSDDPMSVIGGGRDISSYPTNRMFIAGLRFGL</sequence>
<protein>
    <submittedName>
        <fullName evidence="9">TonB-dependent receptor</fullName>
    </submittedName>
</protein>
<dbReference type="InterPro" id="IPR012910">
    <property type="entry name" value="Plug_dom"/>
</dbReference>
<dbReference type="SUPFAM" id="SSF56935">
    <property type="entry name" value="Porins"/>
    <property type="match status" value="1"/>
</dbReference>
<dbReference type="SUPFAM" id="SSF49464">
    <property type="entry name" value="Carboxypeptidase regulatory domain-like"/>
    <property type="match status" value="1"/>
</dbReference>
<proteinExistence type="inferred from homology"/>
<dbReference type="NCBIfam" id="TIGR04057">
    <property type="entry name" value="SusC_RagA_signa"/>
    <property type="match status" value="1"/>
</dbReference>
<evidence type="ECO:0000256" key="3">
    <source>
        <dbReference type="ARBA" id="ARBA00022452"/>
    </source>
</evidence>
<evidence type="ECO:0000313" key="10">
    <source>
        <dbReference type="Proteomes" id="UP000812961"/>
    </source>
</evidence>
<gene>
    <name evidence="9" type="ORF">K1Y79_05410</name>
</gene>
<dbReference type="Proteomes" id="UP000812961">
    <property type="component" value="Unassembled WGS sequence"/>
</dbReference>
<dbReference type="Pfam" id="PF13715">
    <property type="entry name" value="CarbopepD_reg_2"/>
    <property type="match status" value="1"/>
</dbReference>
<evidence type="ECO:0000256" key="5">
    <source>
        <dbReference type="ARBA" id="ARBA00023136"/>
    </source>
</evidence>